<accession>A0A2R2MM40</accession>
<dbReference type="InParanoid" id="A0A2R2MM40"/>
<feature type="compositionally biased region" description="Polar residues" evidence="1">
    <location>
        <begin position="287"/>
        <end position="303"/>
    </location>
</feature>
<dbReference type="GeneID" id="112041821"/>
<evidence type="ECO:0000313" key="2">
    <source>
        <dbReference type="Proteomes" id="UP000085678"/>
    </source>
</evidence>
<dbReference type="RefSeq" id="XP_023931281.1">
    <property type="nucleotide sequence ID" value="XM_024075513.1"/>
</dbReference>
<keyword evidence="2" id="KW-1185">Reference proteome</keyword>
<protein>
    <submittedName>
        <fullName evidence="3">Uncharacterized protein LOC112041821</fullName>
    </submittedName>
</protein>
<feature type="compositionally biased region" description="Basic and acidic residues" evidence="1">
    <location>
        <begin position="326"/>
        <end position="344"/>
    </location>
</feature>
<dbReference type="Proteomes" id="UP000085678">
    <property type="component" value="Unplaced"/>
</dbReference>
<proteinExistence type="predicted"/>
<dbReference type="AlphaFoldDB" id="A0A2R2MM40"/>
<organism evidence="2 3">
    <name type="scientific">Lingula anatina</name>
    <name type="common">Brachiopod</name>
    <name type="synonym">Lingula unguis</name>
    <dbReference type="NCBI Taxonomy" id="7574"/>
    <lineage>
        <taxon>Eukaryota</taxon>
        <taxon>Metazoa</taxon>
        <taxon>Spiralia</taxon>
        <taxon>Lophotrochozoa</taxon>
        <taxon>Brachiopoda</taxon>
        <taxon>Linguliformea</taxon>
        <taxon>Lingulata</taxon>
        <taxon>Lingulida</taxon>
        <taxon>Linguloidea</taxon>
        <taxon>Lingulidae</taxon>
        <taxon>Lingula</taxon>
    </lineage>
</organism>
<dbReference type="OrthoDB" id="6092908at2759"/>
<sequence length="401" mass="45031">MSDVGHLYHDASHGAILDVKEFLRTRKTNAREEKHLKAQTKVIDRAIDVTRRKHRHEKASVKNDLSDILARTPSLAAIRPFSSSAVALLRENEQYHNRQRRKGSLPVSAKELGVAAGAAGSVISATKSLPAIPTAYSNSERRPRTVAHAPSRTCSDLSFEFSNFSIKTSTLYKIKRVNNISKSLSVLYAKMSNDEDRYRKMHKAHADLLERFKKAEDNEAYQIAKIVLKNSKYRSLVDKNYDPQISDDEKTADDLEKASVDLKTTNMSLKEEDDQLNQEGEIEKTFNSAKRLSIKSRSSAPNSRETHFSEPVTKAGSGSSGFLKQLVEDLEKEDSSLDGRDHLTENTIDSPSKVLLPGESGISKLPEIWKRDIKPEKTKEKKKVVNRVTIGGRIRKTTYTP</sequence>
<dbReference type="KEGG" id="lak:112041821"/>
<reference evidence="3" key="1">
    <citation type="submission" date="2025-08" db="UniProtKB">
        <authorList>
            <consortium name="RefSeq"/>
        </authorList>
    </citation>
    <scope>IDENTIFICATION</scope>
    <source>
        <tissue evidence="3">Gonads</tissue>
    </source>
</reference>
<name>A0A2R2MM40_LINAN</name>
<feature type="region of interest" description="Disordered" evidence="1">
    <location>
        <begin position="287"/>
        <end position="359"/>
    </location>
</feature>
<gene>
    <name evidence="3" type="primary">LOC112041821</name>
</gene>
<evidence type="ECO:0000313" key="3">
    <source>
        <dbReference type="RefSeq" id="XP_023931281.1"/>
    </source>
</evidence>
<evidence type="ECO:0000256" key="1">
    <source>
        <dbReference type="SAM" id="MobiDB-lite"/>
    </source>
</evidence>